<dbReference type="Proteomes" id="UP000256970">
    <property type="component" value="Unassembled WGS sequence"/>
</dbReference>
<evidence type="ECO:0000313" key="3">
    <source>
        <dbReference type="Proteomes" id="UP000256970"/>
    </source>
</evidence>
<sequence>MNQAAKAPESLQVLVEHLSAGAGASAASQKEELLKLAVLPRLLQLMEGQAADAEAAYAAAGCLACLVQHPKWLAEVNATGALTNKVVAACLGLLRGCHDRSRLPAAQLLLLLSRQPALVPRLEPCLSTLLALLAEAGGPGWAGGRQLSTAAAGVLQALLEPSEYEPEPAKQLRRQSCLASGAVGMLLGLQGASGPLLLSAAACLRFMALAPGAAEVLAGDPAVARQLLQLLSRGGDGVRAFVSGITWELAAAPLPAQQLLEAGAVPALLGVVQATAAAAGARSGKKGSKGKKKGDSSSKDGAAGKAGQQKEGSKGAAAGKAPEAGRQPASELLQDPAAAAAVALCNGTGALHHLSFIDEAKQQLGQSPQLRLLVELLLHGKADGQTYDNLVGCLWNVGLLAENGPRLAAAGAPAHLVHPVPARWNCAAG</sequence>
<evidence type="ECO:0000313" key="2">
    <source>
        <dbReference type="EMBL" id="SZX77824.1"/>
    </source>
</evidence>
<keyword evidence="3" id="KW-1185">Reference proteome</keyword>
<dbReference type="AlphaFoldDB" id="A0A383WL29"/>
<proteinExistence type="predicted"/>
<feature type="compositionally biased region" description="Basic residues" evidence="1">
    <location>
        <begin position="283"/>
        <end position="292"/>
    </location>
</feature>
<reference evidence="2 3" key="1">
    <citation type="submission" date="2016-10" db="EMBL/GenBank/DDBJ databases">
        <authorList>
            <person name="Cai Z."/>
        </authorList>
    </citation>
    <scope>NUCLEOTIDE SEQUENCE [LARGE SCALE GENOMIC DNA]</scope>
</reference>
<gene>
    <name evidence="2" type="ORF">BQ4739_LOCUS18163</name>
</gene>
<feature type="compositionally biased region" description="Low complexity" evidence="1">
    <location>
        <begin position="299"/>
        <end position="326"/>
    </location>
</feature>
<dbReference type="SUPFAM" id="SSF48371">
    <property type="entry name" value="ARM repeat"/>
    <property type="match status" value="1"/>
</dbReference>
<protein>
    <submittedName>
        <fullName evidence="2">Uncharacterized protein</fullName>
    </submittedName>
</protein>
<accession>A0A383WL29</accession>
<organism evidence="2 3">
    <name type="scientific">Tetradesmus obliquus</name>
    <name type="common">Green alga</name>
    <name type="synonym">Acutodesmus obliquus</name>
    <dbReference type="NCBI Taxonomy" id="3088"/>
    <lineage>
        <taxon>Eukaryota</taxon>
        <taxon>Viridiplantae</taxon>
        <taxon>Chlorophyta</taxon>
        <taxon>core chlorophytes</taxon>
        <taxon>Chlorophyceae</taxon>
        <taxon>CS clade</taxon>
        <taxon>Sphaeropleales</taxon>
        <taxon>Scenedesmaceae</taxon>
        <taxon>Tetradesmus</taxon>
    </lineage>
</organism>
<dbReference type="InterPro" id="IPR016024">
    <property type="entry name" value="ARM-type_fold"/>
</dbReference>
<dbReference type="Gene3D" id="1.25.10.10">
    <property type="entry name" value="Leucine-rich Repeat Variant"/>
    <property type="match status" value="1"/>
</dbReference>
<name>A0A383WL29_TETOB</name>
<dbReference type="InterPro" id="IPR011989">
    <property type="entry name" value="ARM-like"/>
</dbReference>
<evidence type="ECO:0000256" key="1">
    <source>
        <dbReference type="SAM" id="MobiDB-lite"/>
    </source>
</evidence>
<dbReference type="EMBL" id="FNXT01001295">
    <property type="protein sequence ID" value="SZX77824.1"/>
    <property type="molecule type" value="Genomic_DNA"/>
</dbReference>
<feature type="region of interest" description="Disordered" evidence="1">
    <location>
        <begin position="282"/>
        <end position="329"/>
    </location>
</feature>